<accession>A0ABN0ASN1</accession>
<comment type="caution">
    <text evidence="1">The sequence shown here is derived from an EMBL/GenBank/DDBJ whole genome shotgun (WGS) entry which is preliminary data.</text>
</comment>
<reference evidence="1" key="1">
    <citation type="submission" date="2010-06" db="EMBL/GenBank/DDBJ databases">
        <authorList>
            <person name="Muzny D."/>
            <person name="Qin X."/>
            <person name="Buhay C."/>
            <person name="Dugan-Rocha S."/>
            <person name="Ding Y."/>
            <person name="Chen G."/>
            <person name="Hawes A."/>
            <person name="Holder M."/>
            <person name="Jhangiani S."/>
            <person name="Johnson A."/>
            <person name="Khan Z."/>
            <person name="Li Z."/>
            <person name="Liu W."/>
            <person name="Liu X."/>
            <person name="Perez L."/>
            <person name="Shen H."/>
            <person name="Wang Q."/>
            <person name="Watt J."/>
            <person name="Xi L."/>
            <person name="Xin Y."/>
            <person name="Zhou J."/>
            <person name="Deng J."/>
            <person name="Jiang H."/>
            <person name="Liu Y."/>
            <person name="Qu J."/>
            <person name="Song X.-Z."/>
            <person name="Zhang L."/>
            <person name="Villasana D."/>
            <person name="Johnson A."/>
            <person name="Liu J."/>
            <person name="Liyanage D."/>
            <person name="Lorensuhewa L."/>
            <person name="Robinson T."/>
            <person name="Song A."/>
            <person name="Song B.-B."/>
            <person name="Dinh H."/>
            <person name="Thornton R."/>
            <person name="Coyle M."/>
            <person name="Francisco L."/>
            <person name="Jackson L."/>
            <person name="Javaid M."/>
            <person name="Korchina V."/>
            <person name="Kovar C."/>
            <person name="Mata R."/>
            <person name="Mathew T."/>
            <person name="Ngo R."/>
            <person name="Nguyen L."/>
            <person name="Nguyen N."/>
            <person name="Okwuonu G."/>
            <person name="Ongeri F."/>
            <person name="Pham C."/>
            <person name="Simmons D."/>
            <person name="Wilczek-Boney K."/>
            <person name="Hale W."/>
            <person name="Jakkamsetti A."/>
            <person name="Pham P."/>
            <person name="Ruth R."/>
            <person name="San Lucas F."/>
            <person name="Warren J."/>
            <person name="Zhang J."/>
            <person name="Zhao Z."/>
            <person name="Zhou C."/>
            <person name="Zhu D."/>
            <person name="Lee S."/>
            <person name="Bess C."/>
            <person name="Blankenburg K."/>
            <person name="Forbes L."/>
            <person name="Fu Q."/>
            <person name="Gubbala S."/>
            <person name="Hirani K."/>
            <person name="Jayaseelan J.C."/>
            <person name="Lara F."/>
            <person name="Munidasa M."/>
            <person name="Palculict T."/>
            <person name="Patil S."/>
            <person name="Pu L.-L."/>
            <person name="Saada N."/>
            <person name="Tang L."/>
            <person name="Weissenberger G."/>
            <person name="Zhu Y."/>
            <person name="Hemphill L."/>
            <person name="Shang Y."/>
            <person name="Youmans B."/>
            <person name="Ayvaz T."/>
            <person name="Ross M."/>
            <person name="Santibanez J."/>
            <person name="Aqrawi P."/>
            <person name="Gross S."/>
            <person name="Joshi V."/>
            <person name="Fowler G."/>
            <person name="Nazareth L."/>
            <person name="Reid J."/>
            <person name="Worley K."/>
            <person name="Petrosino J."/>
            <person name="Highlander S."/>
            <person name="Gibbs R."/>
        </authorList>
    </citation>
    <scope>NUCLEOTIDE SEQUENCE [LARGE SCALE GENOMIC DNA]</scope>
    <source>
        <strain evidence="1">ATCC 35910</strain>
    </source>
</reference>
<gene>
    <name evidence="1" type="ORF">HMPREF0204_15148</name>
</gene>
<name>A0ABN0ASN1_CHRGE</name>
<protein>
    <submittedName>
        <fullName evidence="1">Uncharacterized protein</fullName>
    </submittedName>
</protein>
<evidence type="ECO:0000313" key="2">
    <source>
        <dbReference type="Proteomes" id="UP000002969"/>
    </source>
</evidence>
<keyword evidence="2" id="KW-1185">Reference proteome</keyword>
<dbReference type="Proteomes" id="UP000002969">
    <property type="component" value="Unassembled WGS sequence"/>
</dbReference>
<proteinExistence type="predicted"/>
<dbReference type="EMBL" id="ACKQ02000007">
    <property type="protein sequence ID" value="EFK36079.1"/>
    <property type="molecule type" value="Genomic_DNA"/>
</dbReference>
<sequence>MSIKDMKRKFIIGIVLSVLVIPNTPVIGTEILKAIDGDHFRYANANASFTGIEYMEVFHPWMSKWVTFGFIEATRPQMANMEIFRLYRINPFCFWRWRYYLTVSKNFEYRDWEKIKPNRVPFKPSNKWQDF</sequence>
<organism evidence="1 2">
    <name type="scientific">Chryseobacterium gleum ATCC 35910</name>
    <dbReference type="NCBI Taxonomy" id="525257"/>
    <lineage>
        <taxon>Bacteria</taxon>
        <taxon>Pseudomonadati</taxon>
        <taxon>Bacteroidota</taxon>
        <taxon>Flavobacteriia</taxon>
        <taxon>Flavobacteriales</taxon>
        <taxon>Weeksellaceae</taxon>
        <taxon>Chryseobacterium group</taxon>
        <taxon>Chryseobacterium</taxon>
    </lineage>
</organism>
<evidence type="ECO:0000313" key="1">
    <source>
        <dbReference type="EMBL" id="EFK36079.1"/>
    </source>
</evidence>